<dbReference type="STRING" id="470145.BACCOP_03215"/>
<comment type="caution">
    <text evidence="1">The sequence shown here is derived from an EMBL/GenBank/DDBJ whole genome shotgun (WGS) entry which is preliminary data.</text>
</comment>
<organism evidence="1 2">
    <name type="scientific">Phocaeicola coprocola DSM 17136</name>
    <dbReference type="NCBI Taxonomy" id="470145"/>
    <lineage>
        <taxon>Bacteria</taxon>
        <taxon>Pseudomonadati</taxon>
        <taxon>Bacteroidota</taxon>
        <taxon>Bacteroidia</taxon>
        <taxon>Bacteroidales</taxon>
        <taxon>Bacteroidaceae</taxon>
        <taxon>Phocaeicola</taxon>
    </lineage>
</organism>
<gene>
    <name evidence="1" type="ORF">BACCOP_03215</name>
</gene>
<accession>B3JMR1</accession>
<reference evidence="1 2" key="2">
    <citation type="submission" date="2008-04" db="EMBL/GenBank/DDBJ databases">
        <authorList>
            <person name="Fulton L."/>
            <person name="Clifton S."/>
            <person name="Fulton B."/>
            <person name="Xu J."/>
            <person name="Minx P."/>
            <person name="Pepin K.H."/>
            <person name="Johnson M."/>
            <person name="Thiruvilangam P."/>
            <person name="Bhonagiri V."/>
            <person name="Nash W.E."/>
            <person name="Mardis E.R."/>
            <person name="Wilson R.K."/>
        </authorList>
    </citation>
    <scope>NUCLEOTIDE SEQUENCE [LARGE SCALE GENOMIC DNA]</scope>
    <source>
        <strain evidence="1 2">DSM 17136</strain>
    </source>
</reference>
<dbReference type="AlphaFoldDB" id="B3JMR1"/>
<name>B3JMR1_9BACT</name>
<protein>
    <submittedName>
        <fullName evidence="1">Uncharacterized protein</fullName>
    </submittedName>
</protein>
<dbReference type="Proteomes" id="UP000003146">
    <property type="component" value="Unassembled WGS sequence"/>
</dbReference>
<proteinExistence type="predicted"/>
<evidence type="ECO:0000313" key="2">
    <source>
        <dbReference type="Proteomes" id="UP000003146"/>
    </source>
</evidence>
<dbReference type="EMBL" id="ABIY02000115">
    <property type="protein sequence ID" value="EDU99671.1"/>
    <property type="molecule type" value="Genomic_DNA"/>
</dbReference>
<sequence length="49" mass="5675">MRLPVGSVVFVSHRLKRVVFRVCRVLAKNTSQSREDFFAKPERLDLAKS</sequence>
<evidence type="ECO:0000313" key="1">
    <source>
        <dbReference type="EMBL" id="EDU99671.1"/>
    </source>
</evidence>
<reference evidence="1 2" key="1">
    <citation type="submission" date="2008-04" db="EMBL/GenBank/DDBJ databases">
        <title>Draft genome sequence of Bacteroides coprocola (DSM 17136).</title>
        <authorList>
            <person name="Sudarsanam P."/>
            <person name="Ley R."/>
            <person name="Guruge J."/>
            <person name="Turnbaugh P.J."/>
            <person name="Mahowald M."/>
            <person name="Liep D."/>
            <person name="Gordon J."/>
        </authorList>
    </citation>
    <scope>NUCLEOTIDE SEQUENCE [LARGE SCALE GENOMIC DNA]</scope>
    <source>
        <strain evidence="1 2">DSM 17136</strain>
    </source>
</reference>
<dbReference type="HOGENOM" id="CLU_3132179_0_0_10"/>